<dbReference type="Proteomes" id="UP000010367">
    <property type="component" value="Chromosome"/>
</dbReference>
<evidence type="ECO:0000313" key="2">
    <source>
        <dbReference type="EMBL" id="AFY82745.1"/>
    </source>
</evidence>
<evidence type="ECO:0000256" key="1">
    <source>
        <dbReference type="SAM" id="SignalP"/>
    </source>
</evidence>
<dbReference type="InParanoid" id="K9TJM5"/>
<dbReference type="STRING" id="56110.Oscil6304_3163"/>
<organism evidence="2 3">
    <name type="scientific">Oscillatoria acuminata PCC 6304</name>
    <dbReference type="NCBI Taxonomy" id="56110"/>
    <lineage>
        <taxon>Bacteria</taxon>
        <taxon>Bacillati</taxon>
        <taxon>Cyanobacteriota</taxon>
        <taxon>Cyanophyceae</taxon>
        <taxon>Oscillatoriophycideae</taxon>
        <taxon>Oscillatoriales</taxon>
        <taxon>Oscillatoriaceae</taxon>
        <taxon>Oscillatoria</taxon>
    </lineage>
</organism>
<dbReference type="RefSeq" id="WP_015149379.1">
    <property type="nucleotide sequence ID" value="NC_019693.1"/>
</dbReference>
<dbReference type="eggNOG" id="ENOG5032U68">
    <property type="taxonomic scope" value="Bacteria"/>
</dbReference>
<dbReference type="OrthoDB" id="463816at2"/>
<evidence type="ECO:0000313" key="3">
    <source>
        <dbReference type="Proteomes" id="UP000010367"/>
    </source>
</evidence>
<accession>K9TJM5</accession>
<dbReference type="AlphaFoldDB" id="K9TJM5"/>
<feature type="chain" id="PRO_5003936061" evidence="1">
    <location>
        <begin position="29"/>
        <end position="167"/>
    </location>
</feature>
<protein>
    <submittedName>
        <fullName evidence="2">Uncharacterized protein</fullName>
    </submittedName>
</protein>
<keyword evidence="3" id="KW-1185">Reference proteome</keyword>
<sequence>MSFFPRPIPTALFPRIALGMAIAVLISACTPTNPTVPTQWNTYQNQRFGFEFPYPPDWVALPSPTNQDGRAFHHPDYANIEIRGWGRLKLTGLDEAEPLPAFTSNFTTEQGLPALLEVEVGTEESVMRMTLESGDVIYTWQGRSSKDQFGEYYSLFYAIAQNYRVTP</sequence>
<dbReference type="PROSITE" id="PS51257">
    <property type="entry name" value="PROKAR_LIPOPROTEIN"/>
    <property type="match status" value="1"/>
</dbReference>
<keyword evidence="1" id="KW-0732">Signal</keyword>
<dbReference type="KEGG" id="oac:Oscil6304_3163"/>
<proteinExistence type="predicted"/>
<name>K9TJM5_9CYAN</name>
<dbReference type="EMBL" id="CP003607">
    <property type="protein sequence ID" value="AFY82745.1"/>
    <property type="molecule type" value="Genomic_DNA"/>
</dbReference>
<reference evidence="2 3" key="1">
    <citation type="submission" date="2012-06" db="EMBL/GenBank/DDBJ databases">
        <title>Finished chromosome of genome of Oscillatoria acuminata PCC 6304.</title>
        <authorList>
            <consortium name="US DOE Joint Genome Institute"/>
            <person name="Gugger M."/>
            <person name="Coursin T."/>
            <person name="Rippka R."/>
            <person name="Tandeau De Marsac N."/>
            <person name="Huntemann M."/>
            <person name="Wei C.-L."/>
            <person name="Han J."/>
            <person name="Detter J.C."/>
            <person name="Han C."/>
            <person name="Tapia R."/>
            <person name="Davenport K."/>
            <person name="Daligault H."/>
            <person name="Erkkila T."/>
            <person name="Gu W."/>
            <person name="Munk A.C.C."/>
            <person name="Teshima H."/>
            <person name="Xu Y."/>
            <person name="Chain P."/>
            <person name="Chen A."/>
            <person name="Krypides N."/>
            <person name="Mavromatis K."/>
            <person name="Markowitz V."/>
            <person name="Szeto E."/>
            <person name="Ivanova N."/>
            <person name="Mikhailova N."/>
            <person name="Ovchinnikova G."/>
            <person name="Pagani I."/>
            <person name="Pati A."/>
            <person name="Goodwin L."/>
            <person name="Peters L."/>
            <person name="Pitluck S."/>
            <person name="Woyke T."/>
            <person name="Kerfeld C."/>
        </authorList>
    </citation>
    <scope>NUCLEOTIDE SEQUENCE [LARGE SCALE GENOMIC DNA]</scope>
    <source>
        <strain evidence="2 3">PCC 6304</strain>
    </source>
</reference>
<gene>
    <name evidence="2" type="ORF">Oscil6304_3163</name>
</gene>
<feature type="signal peptide" evidence="1">
    <location>
        <begin position="1"/>
        <end position="28"/>
    </location>
</feature>
<dbReference type="HOGENOM" id="CLU_116691_0_0_3"/>